<sequence>MTPAIQEIVMQLPAGSLAALGPVRCFPGLQAAVTPTYIWLRGIPWPAPIAPQLHSLPALHTYLLDAGGQLFPLNGLTPVATLEDLPWQPLQTVLPITLPVSALPAQLPTPCNIQLIASDQVLPGNALRTTLDIWCDYAATAPLVRLQPLTFAAAAHGEVLIIGTPLPAIPGKAYVQYGQLLLPAGYTFNPPGIASLISAQLNPQQEDLLLFDHTGAWERISPAAFVPAGRSAARLTRRDTANG</sequence>
<reference evidence="2 3" key="1">
    <citation type="submission" date="2022-10" db="EMBL/GenBank/DDBJ databases">
        <title>Chitinophaga nivalis PC15 sp. nov., isolated from Pyeongchang county, South Korea.</title>
        <authorList>
            <person name="Trinh H.N."/>
        </authorList>
    </citation>
    <scope>NUCLEOTIDE SEQUENCE [LARGE SCALE GENOMIC DNA]</scope>
    <source>
        <strain evidence="2 3">PC14</strain>
    </source>
</reference>
<accession>A0ABT3IR99</accession>
<proteinExistence type="predicted"/>
<organism evidence="2 3">
    <name type="scientific">Chitinophaga nivalis</name>
    <dbReference type="NCBI Taxonomy" id="2991709"/>
    <lineage>
        <taxon>Bacteria</taxon>
        <taxon>Pseudomonadati</taxon>
        <taxon>Bacteroidota</taxon>
        <taxon>Chitinophagia</taxon>
        <taxon>Chitinophagales</taxon>
        <taxon>Chitinophagaceae</taxon>
        <taxon>Chitinophaga</taxon>
    </lineage>
</organism>
<dbReference type="InterPro" id="IPR045552">
    <property type="entry name" value="bpX2"/>
</dbReference>
<dbReference type="Pfam" id="PF19918">
    <property type="entry name" value="bpX2"/>
    <property type="match status" value="1"/>
</dbReference>
<evidence type="ECO:0000259" key="1">
    <source>
        <dbReference type="Pfam" id="PF19918"/>
    </source>
</evidence>
<keyword evidence="3" id="KW-1185">Reference proteome</keyword>
<dbReference type="RefSeq" id="WP_264733297.1">
    <property type="nucleotide sequence ID" value="NZ_JAPDNR010000001.1"/>
</dbReference>
<feature type="domain" description="MoxR-vWA-beta-propeller ternary system" evidence="1">
    <location>
        <begin position="10"/>
        <end position="235"/>
    </location>
</feature>
<evidence type="ECO:0000313" key="2">
    <source>
        <dbReference type="EMBL" id="MCW3486481.1"/>
    </source>
</evidence>
<gene>
    <name evidence="2" type="ORF">OL497_21445</name>
</gene>
<comment type="caution">
    <text evidence="2">The sequence shown here is derived from an EMBL/GenBank/DDBJ whole genome shotgun (WGS) entry which is preliminary data.</text>
</comment>
<dbReference type="EMBL" id="JAPDNS010000002">
    <property type="protein sequence ID" value="MCW3486481.1"/>
    <property type="molecule type" value="Genomic_DNA"/>
</dbReference>
<protein>
    <recommendedName>
        <fullName evidence="1">MoxR-vWA-beta-propeller ternary system domain-containing protein</fullName>
    </recommendedName>
</protein>
<dbReference type="Proteomes" id="UP001207742">
    <property type="component" value="Unassembled WGS sequence"/>
</dbReference>
<name>A0ABT3IR99_9BACT</name>
<evidence type="ECO:0000313" key="3">
    <source>
        <dbReference type="Proteomes" id="UP001207742"/>
    </source>
</evidence>